<dbReference type="Gene3D" id="3.30.450.40">
    <property type="match status" value="1"/>
</dbReference>
<dbReference type="InterPro" id="IPR003018">
    <property type="entry name" value="GAF"/>
</dbReference>
<reference evidence="5 6" key="1">
    <citation type="submission" date="2023-09" db="EMBL/GenBank/DDBJ databases">
        <authorList>
            <person name="Rey-Velasco X."/>
        </authorList>
    </citation>
    <scope>NUCLEOTIDE SEQUENCE [LARGE SCALE GENOMIC DNA]</scope>
    <source>
        <strain evidence="5 6">F297</strain>
    </source>
</reference>
<evidence type="ECO:0000256" key="2">
    <source>
        <dbReference type="ARBA" id="ARBA00012438"/>
    </source>
</evidence>
<dbReference type="EC" id="2.7.13.3" evidence="2"/>
<evidence type="ECO:0000259" key="4">
    <source>
        <dbReference type="Pfam" id="PF08447"/>
    </source>
</evidence>
<evidence type="ECO:0000313" key="6">
    <source>
        <dbReference type="Proteomes" id="UP001248819"/>
    </source>
</evidence>
<dbReference type="SUPFAM" id="SSF55781">
    <property type="entry name" value="GAF domain-like"/>
    <property type="match status" value="1"/>
</dbReference>
<dbReference type="InterPro" id="IPR013655">
    <property type="entry name" value="PAS_fold_3"/>
</dbReference>
<dbReference type="InterPro" id="IPR036097">
    <property type="entry name" value="HisK_dim/P_sf"/>
</dbReference>
<dbReference type="Proteomes" id="UP001248819">
    <property type="component" value="Unassembled WGS sequence"/>
</dbReference>
<dbReference type="SUPFAM" id="SSF55785">
    <property type="entry name" value="PYP-like sensor domain (PAS domain)"/>
    <property type="match status" value="1"/>
</dbReference>
<dbReference type="InterPro" id="IPR035965">
    <property type="entry name" value="PAS-like_dom_sf"/>
</dbReference>
<dbReference type="Pfam" id="PF01590">
    <property type="entry name" value="GAF"/>
    <property type="match status" value="1"/>
</dbReference>
<proteinExistence type="predicted"/>
<organism evidence="5 6">
    <name type="scientific">Autumnicola edwardsiae</name>
    <dbReference type="NCBI Taxonomy" id="3075594"/>
    <lineage>
        <taxon>Bacteria</taxon>
        <taxon>Pseudomonadati</taxon>
        <taxon>Bacteroidota</taxon>
        <taxon>Flavobacteriia</taxon>
        <taxon>Flavobacteriales</taxon>
        <taxon>Flavobacteriaceae</taxon>
        <taxon>Autumnicola</taxon>
    </lineage>
</organism>
<feature type="domain" description="GAF" evidence="3">
    <location>
        <begin position="20"/>
        <end position="149"/>
    </location>
</feature>
<dbReference type="CDD" id="cd00130">
    <property type="entry name" value="PAS"/>
    <property type="match status" value="1"/>
</dbReference>
<dbReference type="SUPFAM" id="SSF47384">
    <property type="entry name" value="Homodimeric domain of signal transducing histidine kinase"/>
    <property type="match status" value="1"/>
</dbReference>
<accession>A0ABU3CUT7</accession>
<dbReference type="InterPro" id="IPR000014">
    <property type="entry name" value="PAS"/>
</dbReference>
<evidence type="ECO:0000313" key="5">
    <source>
        <dbReference type="EMBL" id="MDT0650122.1"/>
    </source>
</evidence>
<dbReference type="PANTHER" id="PTHR43102">
    <property type="entry name" value="SLR1143 PROTEIN"/>
    <property type="match status" value="1"/>
</dbReference>
<dbReference type="Gene3D" id="3.30.450.20">
    <property type="entry name" value="PAS domain"/>
    <property type="match status" value="1"/>
</dbReference>
<protein>
    <recommendedName>
        <fullName evidence="2">histidine kinase</fullName>
        <ecNumber evidence="2">2.7.13.3</ecNumber>
    </recommendedName>
</protein>
<dbReference type="InterPro" id="IPR029016">
    <property type="entry name" value="GAF-like_dom_sf"/>
</dbReference>
<comment type="caution">
    <text evidence="5">The sequence shown here is derived from an EMBL/GenBank/DDBJ whole genome shotgun (WGS) entry which is preliminary data.</text>
</comment>
<dbReference type="EMBL" id="JAVRHP010000033">
    <property type="protein sequence ID" value="MDT0650122.1"/>
    <property type="molecule type" value="Genomic_DNA"/>
</dbReference>
<dbReference type="InterPro" id="IPR003661">
    <property type="entry name" value="HisK_dim/P_dom"/>
</dbReference>
<evidence type="ECO:0000259" key="3">
    <source>
        <dbReference type="Pfam" id="PF01590"/>
    </source>
</evidence>
<dbReference type="CDD" id="cd00082">
    <property type="entry name" value="HisKA"/>
    <property type="match status" value="1"/>
</dbReference>
<dbReference type="PANTHER" id="PTHR43102:SF2">
    <property type="entry name" value="GAF DOMAIN-CONTAINING PROTEIN"/>
    <property type="match status" value="1"/>
</dbReference>
<gene>
    <name evidence="5" type="ORF">RM529_08205</name>
</gene>
<sequence>MNEEERLLEVRQLDILDTPPEKYLDELAEIASAICDTPVSLLSIVDKERQWFKANKGFNQTETPRTDSFCAHTLHHPNEVLVIEDPLNDVRFKDNPLVLKDPKIRFYAGAPLHTANGNVMGTLCIIDNKSKTITETQKKMLQLLAGQAMDYLEARKVMRRQDATIEHSSTRIKKLTDLSPGVIYQLELTPEDRLYFSFISKGISEVHPNLDPEELKVDAKICFGVVHPQDREMVQRSLQESAEKLKIWDIEYRIGTAGKEVSWHRAHAKPEKKPDGTVVWYGTFQDVTPQKKYIETLEQIIFDISHVLRRPVANMLGLTSALESEELNEEQIKLYTRHLKSVSEEMDTFVHKLSDDYSEIRLKFFSEKPEDNRPYPEKN</sequence>
<name>A0ABU3CUT7_9FLAO</name>
<feature type="domain" description="PAS fold-3" evidence="4">
    <location>
        <begin position="210"/>
        <end position="281"/>
    </location>
</feature>
<dbReference type="Pfam" id="PF08447">
    <property type="entry name" value="PAS_3"/>
    <property type="match status" value="1"/>
</dbReference>
<dbReference type="RefSeq" id="WP_311484323.1">
    <property type="nucleotide sequence ID" value="NZ_JAVRHP010000033.1"/>
</dbReference>
<comment type="catalytic activity">
    <reaction evidence="1">
        <text>ATP + protein L-histidine = ADP + protein N-phospho-L-histidine.</text>
        <dbReference type="EC" id="2.7.13.3"/>
    </reaction>
</comment>
<evidence type="ECO:0000256" key="1">
    <source>
        <dbReference type="ARBA" id="ARBA00000085"/>
    </source>
</evidence>
<keyword evidence="6" id="KW-1185">Reference proteome</keyword>